<evidence type="ECO:0000313" key="3">
    <source>
        <dbReference type="Proteomes" id="UP001628156"/>
    </source>
</evidence>
<sequence length="300" mass="33994">MSRFFVPSDSPSPNQTLTTEYLYPRSNYTQLPQQINQLPILPKPRRIVKKRENGEFLKSSSYVESSHCVSSSTKPKPKNEWLQPVISKTPPEKFLIHQNRRAISSSTSPDEIQQQNNTGLKSQTTFTQSDDIQSVLPFSKQPKPNSTSSSTIVLAAPPPKFFALQNRGIPKNEQNLIAPGVSVNNQKLQKPQTTTPSVVLSGETKQQIAMFSEKKRLQRVGSTLNLDRKRKYITWKAKEGNSIIQMPQLVFKQPIQKKEEIKQEETYPTDLEPLKDTKINDFSLKVSSQSIAVLIMETHC</sequence>
<evidence type="ECO:0000256" key="1">
    <source>
        <dbReference type="SAM" id="MobiDB-lite"/>
    </source>
</evidence>
<comment type="caution">
    <text evidence="2">The sequence shown here is derived from an EMBL/GenBank/DDBJ whole genome shotgun (WGS) entry which is preliminary data.</text>
</comment>
<dbReference type="EMBL" id="BAAFRS010000051">
    <property type="protein sequence ID" value="GAB1220320.1"/>
    <property type="molecule type" value="Genomic_DNA"/>
</dbReference>
<name>A0ABQ0DBV1_9EUKA</name>
<reference evidence="2 3" key="1">
    <citation type="journal article" date="2019" name="PLoS Negl. Trop. Dis.">
        <title>Whole genome sequencing of Entamoeba nuttalli reveals mammalian host-related molecular signatures and a novel octapeptide-repeat surface protein.</title>
        <authorList>
            <person name="Tanaka M."/>
            <person name="Makiuchi T."/>
            <person name="Komiyama T."/>
            <person name="Shiina T."/>
            <person name="Osaki K."/>
            <person name="Tachibana H."/>
        </authorList>
    </citation>
    <scope>NUCLEOTIDE SEQUENCE [LARGE SCALE GENOMIC DNA]</scope>
    <source>
        <strain evidence="2 3">P19-061405</strain>
    </source>
</reference>
<protein>
    <submittedName>
        <fullName evidence="2">Uncharacterized protein</fullName>
    </submittedName>
</protein>
<accession>A0ABQ0DBV1</accession>
<dbReference type="Proteomes" id="UP001628156">
    <property type="component" value="Unassembled WGS sequence"/>
</dbReference>
<organism evidence="2 3">
    <name type="scientific">Entamoeba nuttalli</name>
    <dbReference type="NCBI Taxonomy" id="412467"/>
    <lineage>
        <taxon>Eukaryota</taxon>
        <taxon>Amoebozoa</taxon>
        <taxon>Evosea</taxon>
        <taxon>Archamoebae</taxon>
        <taxon>Mastigamoebida</taxon>
        <taxon>Entamoebidae</taxon>
        <taxon>Entamoeba</taxon>
    </lineage>
</organism>
<proteinExistence type="predicted"/>
<evidence type="ECO:0000313" key="2">
    <source>
        <dbReference type="EMBL" id="GAB1220320.1"/>
    </source>
</evidence>
<feature type="region of interest" description="Disordered" evidence="1">
    <location>
        <begin position="102"/>
        <end position="126"/>
    </location>
</feature>
<gene>
    <name evidence="2" type="ORF">ENUP19_0051G0019</name>
</gene>
<keyword evidence="3" id="KW-1185">Reference proteome</keyword>